<evidence type="ECO:0000313" key="3">
    <source>
        <dbReference type="Proteomes" id="UP000515163"/>
    </source>
</evidence>
<dbReference type="Pfam" id="PF07686">
    <property type="entry name" value="V-set"/>
    <property type="match status" value="1"/>
</dbReference>
<dbReference type="Gene3D" id="2.60.40.10">
    <property type="entry name" value="Immunoglobulins"/>
    <property type="match status" value="1"/>
</dbReference>
<dbReference type="AlphaFoldDB" id="A0A6P8J8F4"/>
<feature type="chain" id="PRO_5027754192" evidence="1">
    <location>
        <begin position="23"/>
        <end position="155"/>
    </location>
</feature>
<dbReference type="SUPFAM" id="SSF48726">
    <property type="entry name" value="Immunoglobulin"/>
    <property type="match status" value="1"/>
</dbReference>
<evidence type="ECO:0000259" key="2">
    <source>
        <dbReference type="SMART" id="SM00409"/>
    </source>
</evidence>
<dbReference type="InterPro" id="IPR036179">
    <property type="entry name" value="Ig-like_dom_sf"/>
</dbReference>
<evidence type="ECO:0000313" key="4">
    <source>
        <dbReference type="RefSeq" id="XP_031573305.1"/>
    </source>
</evidence>
<dbReference type="InParanoid" id="A0A6P8J8F4"/>
<dbReference type="Proteomes" id="UP000515163">
    <property type="component" value="Unplaced"/>
</dbReference>
<evidence type="ECO:0000256" key="1">
    <source>
        <dbReference type="SAM" id="SignalP"/>
    </source>
</evidence>
<organism evidence="3 4">
    <name type="scientific">Actinia tenebrosa</name>
    <name type="common">Australian red waratah sea anemone</name>
    <dbReference type="NCBI Taxonomy" id="6105"/>
    <lineage>
        <taxon>Eukaryota</taxon>
        <taxon>Metazoa</taxon>
        <taxon>Cnidaria</taxon>
        <taxon>Anthozoa</taxon>
        <taxon>Hexacorallia</taxon>
        <taxon>Actiniaria</taxon>
        <taxon>Actiniidae</taxon>
        <taxon>Actinia</taxon>
    </lineage>
</organism>
<dbReference type="OrthoDB" id="10501836at2759"/>
<dbReference type="GeneID" id="116307281"/>
<dbReference type="CDD" id="cd00096">
    <property type="entry name" value="Ig"/>
    <property type="match status" value="1"/>
</dbReference>
<dbReference type="InterPro" id="IPR003599">
    <property type="entry name" value="Ig_sub"/>
</dbReference>
<dbReference type="RefSeq" id="XP_031573305.1">
    <property type="nucleotide sequence ID" value="XM_031717445.1"/>
</dbReference>
<keyword evidence="3" id="KW-1185">Reference proteome</keyword>
<feature type="signal peptide" evidence="1">
    <location>
        <begin position="1"/>
        <end position="22"/>
    </location>
</feature>
<protein>
    <submittedName>
        <fullName evidence="4">Uncharacterized protein LOC116307281</fullName>
    </submittedName>
</protein>
<name>A0A6P8J8F4_ACTTE</name>
<dbReference type="InterPro" id="IPR013783">
    <property type="entry name" value="Ig-like_fold"/>
</dbReference>
<gene>
    <name evidence="4" type="primary">LOC116307281</name>
</gene>
<sequence length="155" mass="17713">MVFFIKILIFALLMAVVPFVQIAKGQARFTEVPPSMLYVSVGKTARFVWDYTVDNRKNDFQEFSPIWSFYWPNNSESIIGYELVFKQRQWTINHKTCPKQFFSPTRVSLESNATLVIQNVTVGDSGTYGCSLVLTKTDPIRSKVKLVVTSKLLTT</sequence>
<keyword evidence="1" id="KW-0732">Signal</keyword>
<accession>A0A6P8J8F4</accession>
<dbReference type="SMART" id="SM00409">
    <property type="entry name" value="IG"/>
    <property type="match status" value="1"/>
</dbReference>
<feature type="domain" description="Immunoglobulin" evidence="2">
    <location>
        <begin position="34"/>
        <end position="149"/>
    </location>
</feature>
<reference evidence="4" key="1">
    <citation type="submission" date="2025-08" db="UniProtKB">
        <authorList>
            <consortium name="RefSeq"/>
        </authorList>
    </citation>
    <scope>IDENTIFICATION</scope>
    <source>
        <tissue evidence="4">Tentacle</tissue>
    </source>
</reference>
<dbReference type="InterPro" id="IPR013106">
    <property type="entry name" value="Ig_V-set"/>
</dbReference>
<proteinExistence type="predicted"/>
<dbReference type="KEGG" id="aten:116307281"/>